<feature type="compositionally biased region" description="Basic and acidic residues" evidence="1">
    <location>
        <begin position="90"/>
        <end position="101"/>
    </location>
</feature>
<gene>
    <name evidence="2" type="ORF">SAMN06296273_2245</name>
</gene>
<evidence type="ECO:0000313" key="2">
    <source>
        <dbReference type="EMBL" id="SNX60776.1"/>
    </source>
</evidence>
<dbReference type="RefSeq" id="WP_096293452.1">
    <property type="nucleotide sequence ID" value="NZ_LT907782.1"/>
</dbReference>
<evidence type="ECO:0000313" key="3">
    <source>
        <dbReference type="Proteomes" id="UP000242498"/>
    </source>
</evidence>
<feature type="region of interest" description="Disordered" evidence="1">
    <location>
        <begin position="56"/>
        <end position="102"/>
    </location>
</feature>
<sequence length="300" mass="32516">MSSGHEDSSGSNKHFTFTIENGAVTAYFEVENGITQQESIDNRDSFVIDGTQITHTKQTSNGPEVTIFSDPEGDGSYTVISDSTDDDGGNDDRPGSGDHKGYQFTINDNNEVIEVFEIKDGVPELDPIDDDGTETYAVNENGEVVRTDDEPGIGTEITIYADADGDGTYFRASEQWVSNSPGSGRFKFEDRLVYSPTDGDDHVGVRGGEDCHGGQGADDFVIREAAHLRIGDFNSSEDNFIIFDTGLGLLSREHLESFVTGIRRSDDDQDFIVDFGSTASVTLVGVASDQISWDDVSVLS</sequence>
<reference evidence="2 3" key="1">
    <citation type="submission" date="2017-08" db="EMBL/GenBank/DDBJ databases">
        <authorList>
            <person name="de Groot N.N."/>
        </authorList>
    </citation>
    <scope>NUCLEOTIDE SEQUENCE [LARGE SCALE GENOMIC DNA]</scope>
    <source>
        <strain evidence="2 3">Nm15</strain>
    </source>
</reference>
<proteinExistence type="predicted"/>
<dbReference type="AlphaFoldDB" id="A0A285C0W3"/>
<dbReference type="EMBL" id="LT907782">
    <property type="protein sequence ID" value="SNX60776.1"/>
    <property type="molecule type" value="Genomic_DNA"/>
</dbReference>
<evidence type="ECO:0000256" key="1">
    <source>
        <dbReference type="SAM" id="MobiDB-lite"/>
    </source>
</evidence>
<name>A0A285C0W3_9PROT</name>
<dbReference type="Proteomes" id="UP000242498">
    <property type="component" value="Chromosome I"/>
</dbReference>
<accession>A0A285C0W3</accession>
<protein>
    <submittedName>
        <fullName evidence="2">Uncharacterized protein</fullName>
    </submittedName>
</protein>
<dbReference type="OrthoDB" id="8549001at2"/>
<organism evidence="2 3">
    <name type="scientific">Nitrosomonas ureae</name>
    <dbReference type="NCBI Taxonomy" id="44577"/>
    <lineage>
        <taxon>Bacteria</taxon>
        <taxon>Pseudomonadati</taxon>
        <taxon>Pseudomonadota</taxon>
        <taxon>Betaproteobacteria</taxon>
        <taxon>Nitrosomonadales</taxon>
        <taxon>Nitrosomonadaceae</taxon>
        <taxon>Nitrosomonas</taxon>
    </lineage>
</organism>